<name>A0ABX0K2N5_9PROT</name>
<reference evidence="1 2" key="1">
    <citation type="journal article" date="2020" name="Int. J. Syst. Evol. Microbiol.">
        <title>Novel acetic acid bacteria from cider fermentations: Acetobacter conturbans sp. nov. and Acetobacter fallax sp. nov.</title>
        <authorList>
            <person name="Sombolestani A.S."/>
            <person name="Cleenwerck I."/>
            <person name="Cnockaert M."/>
            <person name="Borremans W."/>
            <person name="Wieme A.D."/>
            <person name="De Vuyst L."/>
            <person name="Vandamme P."/>
        </authorList>
    </citation>
    <scope>NUCLEOTIDE SEQUENCE [LARGE SCALE GENOMIC DNA]</scope>
    <source>
        <strain evidence="1 2">LMG 1627</strain>
    </source>
</reference>
<dbReference type="EMBL" id="WOSY01000024">
    <property type="protein sequence ID" value="NHN89969.1"/>
    <property type="molecule type" value="Genomic_DNA"/>
</dbReference>
<accession>A0ABX0K2N5</accession>
<comment type="caution">
    <text evidence="1">The sequence shown here is derived from an EMBL/GenBank/DDBJ whole genome shotgun (WGS) entry which is preliminary data.</text>
</comment>
<evidence type="ECO:0008006" key="3">
    <source>
        <dbReference type="Google" id="ProtNLM"/>
    </source>
</evidence>
<evidence type="ECO:0000313" key="2">
    <source>
        <dbReference type="Proteomes" id="UP000631653"/>
    </source>
</evidence>
<sequence length="64" mass="6876">MLHQLRALPPATRGYLDHSGAVAFSASIAHSRNKYAHTAGSFPSSIQEVDKLVSEVHACMSVIL</sequence>
<dbReference type="Proteomes" id="UP000631653">
    <property type="component" value="Unassembled WGS sequence"/>
</dbReference>
<evidence type="ECO:0000313" key="1">
    <source>
        <dbReference type="EMBL" id="NHN89969.1"/>
    </source>
</evidence>
<dbReference type="RefSeq" id="WP_173571203.1">
    <property type="nucleotide sequence ID" value="NZ_WOSY01000024.1"/>
</dbReference>
<protein>
    <recommendedName>
        <fullName evidence="3">RiboL-PSP-HEPN domain-containing protein</fullName>
    </recommendedName>
</protein>
<gene>
    <name evidence="1" type="ORF">GOB81_15320</name>
</gene>
<proteinExistence type="predicted"/>
<keyword evidence="2" id="KW-1185">Reference proteome</keyword>
<organism evidence="1 2">
    <name type="scientific">Acetobacter conturbans</name>
    <dbReference type="NCBI Taxonomy" id="1737472"/>
    <lineage>
        <taxon>Bacteria</taxon>
        <taxon>Pseudomonadati</taxon>
        <taxon>Pseudomonadota</taxon>
        <taxon>Alphaproteobacteria</taxon>
        <taxon>Acetobacterales</taxon>
        <taxon>Acetobacteraceae</taxon>
        <taxon>Acetobacter</taxon>
    </lineage>
</organism>